<feature type="binding site" evidence="3">
    <location>
        <position position="279"/>
    </location>
    <ligand>
        <name>FAD</name>
        <dbReference type="ChEBI" id="CHEBI:57692"/>
    </ligand>
</feature>
<organism evidence="8 9">
    <name type="scientific">Tribolium castaneum</name>
    <name type="common">Red flour beetle</name>
    <dbReference type="NCBI Taxonomy" id="7070"/>
    <lineage>
        <taxon>Eukaryota</taxon>
        <taxon>Metazoa</taxon>
        <taxon>Ecdysozoa</taxon>
        <taxon>Arthropoda</taxon>
        <taxon>Hexapoda</taxon>
        <taxon>Insecta</taxon>
        <taxon>Pterygota</taxon>
        <taxon>Neoptera</taxon>
        <taxon>Endopterygota</taxon>
        <taxon>Coleoptera</taxon>
        <taxon>Polyphaga</taxon>
        <taxon>Cucujiformia</taxon>
        <taxon>Tenebrionidae</taxon>
        <taxon>Tenebrionidae incertae sedis</taxon>
        <taxon>Tribolium</taxon>
    </lineage>
</organism>
<name>D2A2X7_TRICA</name>
<protein>
    <submittedName>
        <fullName evidence="8">Glucose dehydrogenase [FAD, quinone]-like Protein</fullName>
    </submittedName>
</protein>
<dbReference type="eggNOG" id="KOG1238">
    <property type="taxonomic scope" value="Eukaryota"/>
</dbReference>
<dbReference type="GO" id="GO:0016614">
    <property type="term" value="F:oxidoreductase activity, acting on CH-OH group of donors"/>
    <property type="evidence" value="ECO:0007669"/>
    <property type="project" value="InterPro"/>
</dbReference>
<dbReference type="Gene3D" id="3.50.50.60">
    <property type="entry name" value="FAD/NAD(P)-binding domain"/>
    <property type="match status" value="1"/>
</dbReference>
<dbReference type="PROSITE" id="PS00624">
    <property type="entry name" value="GMC_OXRED_2"/>
    <property type="match status" value="1"/>
</dbReference>
<dbReference type="Proteomes" id="UP000007266">
    <property type="component" value="Linkage group 4"/>
</dbReference>
<keyword evidence="9" id="KW-1185">Reference proteome</keyword>
<dbReference type="InterPro" id="IPR007867">
    <property type="entry name" value="GMC_OxRtase_C"/>
</dbReference>
<sequence>MWATLSVFIAILPKIITSDPAIDFYKKVIDENVAKVESYKLPENNAEFINGSEATEVKDFGNYDFIIIGAGSAGSVLATRLSENENWKILLLEAGGEENDFSTIPSMWANLQMSEINWGYRTISQKNCCLGMKNRQCLEPRGKAIGGSSTINAIMYVRGNPEDYNEWVRLGNPGWSYEEVLPYFLKSENSQVEGDPGFHGKGGLWNIQYSLPPSELFSNFLQANKELGLEAVDYNGYRQFGASKAQTNIKHGKRQSTGTAFLKYARQRRNLNVITNALVTEIVIDKKNKSAEGVMFIKDNQKFRANANLEVIVSAGAFNSPQLLMLSGIGPKEHLEELGIDLIEDLPVGQNLLEHPMFSGLAFRTNFTVTAESPLSSSVEAVGFMPGPGTVPPIEYIFLPQTGTPSAFDMFNFNQELENSYLAKINSSTDFNIFVVLLHQKSKGQIRLKSKNPTDFPEIDLNLFEEQEDVDTFIDGINFVIKLTETQAFRDVNATLIDIPICQEYEKYSRDFWECAIRHMSMTLYHPCGTTAMGPNGTTAVVDNQLRVHGIEKLRVVDAGVMPSTVSGHLNAPTVMIAEKISDVIKATYN</sequence>
<feature type="domain" description="Glucose-methanol-choline oxidoreductase N-terminal" evidence="6">
    <location>
        <begin position="142"/>
        <end position="165"/>
    </location>
</feature>
<keyword evidence="3 4" id="KW-0274">FAD</keyword>
<evidence type="ECO:0000256" key="3">
    <source>
        <dbReference type="PIRSR" id="PIRSR000137-2"/>
    </source>
</evidence>
<dbReference type="InterPro" id="IPR036188">
    <property type="entry name" value="FAD/NAD-bd_sf"/>
</dbReference>
<evidence type="ECO:0000256" key="1">
    <source>
        <dbReference type="ARBA" id="ARBA00010790"/>
    </source>
</evidence>
<evidence type="ECO:0000259" key="7">
    <source>
        <dbReference type="PROSITE" id="PS00624"/>
    </source>
</evidence>
<feature type="active site" description="Proton acceptor" evidence="2">
    <location>
        <position position="569"/>
    </location>
</feature>
<dbReference type="AlphaFoldDB" id="D2A2X7"/>
<feature type="domain" description="Glucose-methanol-choline oxidoreductase N-terminal" evidence="7">
    <location>
        <begin position="316"/>
        <end position="330"/>
    </location>
</feature>
<dbReference type="Pfam" id="PF00732">
    <property type="entry name" value="GMC_oxred_N"/>
    <property type="match status" value="1"/>
</dbReference>
<dbReference type="OMA" id="STTWHAC"/>
<evidence type="ECO:0000256" key="2">
    <source>
        <dbReference type="PIRSR" id="PIRSR000137-1"/>
    </source>
</evidence>
<dbReference type="PIRSF" id="PIRSF000137">
    <property type="entry name" value="Alcohol_oxidase"/>
    <property type="match status" value="1"/>
</dbReference>
<dbReference type="STRING" id="7070.D2A2X7"/>
<dbReference type="Gene3D" id="3.30.560.10">
    <property type="entry name" value="Glucose Oxidase, domain 3"/>
    <property type="match status" value="1"/>
</dbReference>
<dbReference type="HOGENOM" id="CLU_002865_7_0_1"/>
<dbReference type="PROSITE" id="PS00623">
    <property type="entry name" value="GMC_OXRED_1"/>
    <property type="match status" value="1"/>
</dbReference>
<dbReference type="PANTHER" id="PTHR11552">
    <property type="entry name" value="GLUCOSE-METHANOL-CHOLINE GMC OXIDOREDUCTASE"/>
    <property type="match status" value="1"/>
</dbReference>
<dbReference type="InterPro" id="IPR000172">
    <property type="entry name" value="GMC_OxRdtase_N"/>
</dbReference>
<dbReference type="Pfam" id="PF05199">
    <property type="entry name" value="GMC_oxred_C"/>
    <property type="match status" value="1"/>
</dbReference>
<keyword evidence="4" id="KW-0285">Flavoprotein</keyword>
<accession>D2A2X7</accession>
<dbReference type="InterPro" id="IPR012132">
    <property type="entry name" value="GMC_OxRdtase"/>
</dbReference>
<reference evidence="8 9" key="2">
    <citation type="journal article" date="2010" name="Nucleic Acids Res.">
        <title>BeetleBase in 2010: revisions to provide comprehensive genomic information for Tribolium castaneum.</title>
        <authorList>
            <person name="Kim H.S."/>
            <person name="Murphy T."/>
            <person name="Xia J."/>
            <person name="Caragea D."/>
            <person name="Park Y."/>
            <person name="Beeman R.W."/>
            <person name="Lorenzen M.D."/>
            <person name="Butcher S."/>
            <person name="Manak J.R."/>
            <person name="Brown S.J."/>
        </authorList>
    </citation>
    <scope>GENOME REANNOTATION</scope>
    <source>
        <strain evidence="8 9">Georgia GA2</strain>
    </source>
</reference>
<dbReference type="GO" id="GO:0016491">
    <property type="term" value="F:oxidoreductase activity"/>
    <property type="evidence" value="ECO:0000318"/>
    <property type="project" value="GO_Central"/>
</dbReference>
<comment type="cofactor">
    <cofactor evidence="3">
        <name>FAD</name>
        <dbReference type="ChEBI" id="CHEBI:57692"/>
    </cofactor>
</comment>
<evidence type="ECO:0000256" key="5">
    <source>
        <dbReference type="SAM" id="SignalP"/>
    </source>
</evidence>
<dbReference type="PANTHER" id="PTHR11552:SF158">
    <property type="entry name" value="GH23626P-RELATED"/>
    <property type="match status" value="1"/>
</dbReference>
<gene>
    <name evidence="8" type="primary">AUGUSTUS-3.0.2_07608</name>
    <name evidence="8" type="ORF">TcasGA2_TC007608</name>
</gene>
<dbReference type="GO" id="GO:0050660">
    <property type="term" value="F:flavin adenine dinucleotide binding"/>
    <property type="evidence" value="ECO:0007669"/>
    <property type="project" value="InterPro"/>
</dbReference>
<proteinExistence type="inferred from homology"/>
<evidence type="ECO:0000313" key="9">
    <source>
        <dbReference type="Proteomes" id="UP000007266"/>
    </source>
</evidence>
<comment type="similarity">
    <text evidence="1 4">Belongs to the GMC oxidoreductase family.</text>
</comment>
<feature type="chain" id="PRO_5007309990" evidence="5">
    <location>
        <begin position="19"/>
        <end position="590"/>
    </location>
</feature>
<keyword evidence="5" id="KW-0732">Signal</keyword>
<dbReference type="EMBL" id="KQ971338">
    <property type="protein sequence ID" value="EFA01987.2"/>
    <property type="molecule type" value="Genomic_DNA"/>
</dbReference>
<evidence type="ECO:0000259" key="6">
    <source>
        <dbReference type="PROSITE" id="PS00623"/>
    </source>
</evidence>
<dbReference type="SUPFAM" id="SSF51905">
    <property type="entry name" value="FAD/NAD(P)-binding domain"/>
    <property type="match status" value="1"/>
</dbReference>
<dbReference type="InParanoid" id="D2A2X7"/>
<feature type="active site" description="Proton donor" evidence="2">
    <location>
        <position position="526"/>
    </location>
</feature>
<feature type="signal peptide" evidence="5">
    <location>
        <begin position="1"/>
        <end position="18"/>
    </location>
</feature>
<dbReference type="SUPFAM" id="SSF54373">
    <property type="entry name" value="FAD-linked reductases, C-terminal domain"/>
    <property type="match status" value="1"/>
</dbReference>
<evidence type="ECO:0000313" key="8">
    <source>
        <dbReference type="EMBL" id="EFA01987.2"/>
    </source>
</evidence>
<reference evidence="8 9" key="1">
    <citation type="journal article" date="2008" name="Nature">
        <title>The genome of the model beetle and pest Tribolium castaneum.</title>
        <authorList>
            <consortium name="Tribolium Genome Sequencing Consortium"/>
            <person name="Richards S."/>
            <person name="Gibbs R.A."/>
            <person name="Weinstock G.M."/>
            <person name="Brown S.J."/>
            <person name="Denell R."/>
            <person name="Beeman R.W."/>
            <person name="Gibbs R."/>
            <person name="Beeman R.W."/>
            <person name="Brown S.J."/>
            <person name="Bucher G."/>
            <person name="Friedrich M."/>
            <person name="Grimmelikhuijzen C.J."/>
            <person name="Klingler M."/>
            <person name="Lorenzen M."/>
            <person name="Richards S."/>
            <person name="Roth S."/>
            <person name="Schroder R."/>
            <person name="Tautz D."/>
            <person name="Zdobnov E.M."/>
            <person name="Muzny D."/>
            <person name="Gibbs R.A."/>
            <person name="Weinstock G.M."/>
            <person name="Attaway T."/>
            <person name="Bell S."/>
            <person name="Buhay C.J."/>
            <person name="Chandrabose M.N."/>
            <person name="Chavez D."/>
            <person name="Clerk-Blankenburg K.P."/>
            <person name="Cree A."/>
            <person name="Dao M."/>
            <person name="Davis C."/>
            <person name="Chacko J."/>
            <person name="Dinh H."/>
            <person name="Dugan-Rocha S."/>
            <person name="Fowler G."/>
            <person name="Garner T.T."/>
            <person name="Garnes J."/>
            <person name="Gnirke A."/>
            <person name="Hawes A."/>
            <person name="Hernandez J."/>
            <person name="Hines S."/>
            <person name="Holder M."/>
            <person name="Hume J."/>
            <person name="Jhangiani S.N."/>
            <person name="Joshi V."/>
            <person name="Khan Z.M."/>
            <person name="Jackson L."/>
            <person name="Kovar C."/>
            <person name="Kowis A."/>
            <person name="Lee S."/>
            <person name="Lewis L.R."/>
            <person name="Margolis J."/>
            <person name="Morgan M."/>
            <person name="Nazareth L.V."/>
            <person name="Nguyen N."/>
            <person name="Okwuonu G."/>
            <person name="Parker D."/>
            <person name="Richards S."/>
            <person name="Ruiz S.J."/>
            <person name="Santibanez J."/>
            <person name="Savard J."/>
            <person name="Scherer S.E."/>
            <person name="Schneider B."/>
            <person name="Sodergren E."/>
            <person name="Tautz D."/>
            <person name="Vattahil S."/>
            <person name="Villasana D."/>
            <person name="White C.S."/>
            <person name="Wright R."/>
            <person name="Park Y."/>
            <person name="Beeman R.W."/>
            <person name="Lord J."/>
            <person name="Oppert B."/>
            <person name="Lorenzen M."/>
            <person name="Brown S."/>
            <person name="Wang L."/>
            <person name="Savard J."/>
            <person name="Tautz D."/>
            <person name="Richards S."/>
            <person name="Weinstock G."/>
            <person name="Gibbs R.A."/>
            <person name="Liu Y."/>
            <person name="Worley K."/>
            <person name="Weinstock G."/>
            <person name="Elsik C.G."/>
            <person name="Reese J.T."/>
            <person name="Elhaik E."/>
            <person name="Landan G."/>
            <person name="Graur D."/>
            <person name="Arensburger P."/>
            <person name="Atkinson P."/>
            <person name="Beeman R.W."/>
            <person name="Beidler J."/>
            <person name="Brown S.J."/>
            <person name="Demuth J.P."/>
            <person name="Drury D.W."/>
            <person name="Du Y.Z."/>
            <person name="Fujiwara H."/>
            <person name="Lorenzen M."/>
            <person name="Maselli V."/>
            <person name="Osanai M."/>
            <person name="Park Y."/>
            <person name="Robertson H.M."/>
            <person name="Tu Z."/>
            <person name="Wang J.J."/>
            <person name="Wang S."/>
            <person name="Richards S."/>
            <person name="Song H."/>
            <person name="Zhang L."/>
            <person name="Sodergren E."/>
            <person name="Werner D."/>
            <person name="Stanke M."/>
            <person name="Morgenstern B."/>
            <person name="Solovyev V."/>
            <person name="Kosarev P."/>
            <person name="Brown G."/>
            <person name="Chen H.C."/>
            <person name="Ermolaeva O."/>
            <person name="Hlavina W."/>
            <person name="Kapustin Y."/>
            <person name="Kiryutin B."/>
            <person name="Kitts P."/>
            <person name="Maglott D."/>
            <person name="Pruitt K."/>
            <person name="Sapojnikov V."/>
            <person name="Souvorov A."/>
            <person name="Mackey A.J."/>
            <person name="Waterhouse R.M."/>
            <person name="Wyder S."/>
            <person name="Zdobnov E.M."/>
            <person name="Zdobnov E.M."/>
            <person name="Wyder S."/>
            <person name="Kriventseva E.V."/>
            <person name="Kadowaki T."/>
            <person name="Bork P."/>
            <person name="Aranda M."/>
            <person name="Bao R."/>
            <person name="Beermann A."/>
            <person name="Berns N."/>
            <person name="Bolognesi R."/>
            <person name="Bonneton F."/>
            <person name="Bopp D."/>
            <person name="Brown S.J."/>
            <person name="Bucher G."/>
            <person name="Butts T."/>
            <person name="Chaumot A."/>
            <person name="Denell R.E."/>
            <person name="Ferrier D.E."/>
            <person name="Friedrich M."/>
            <person name="Gordon C.M."/>
            <person name="Jindra M."/>
            <person name="Klingler M."/>
            <person name="Lan Q."/>
            <person name="Lattorff H.M."/>
            <person name="Laudet V."/>
            <person name="von Levetsow C."/>
            <person name="Liu Z."/>
            <person name="Lutz R."/>
            <person name="Lynch J.A."/>
            <person name="da Fonseca R.N."/>
            <person name="Posnien N."/>
            <person name="Reuter R."/>
            <person name="Roth S."/>
            <person name="Savard J."/>
            <person name="Schinko J.B."/>
            <person name="Schmitt C."/>
            <person name="Schoppmeier M."/>
            <person name="Schroder R."/>
            <person name="Shippy T.D."/>
            <person name="Simonnet F."/>
            <person name="Marques-Souza H."/>
            <person name="Tautz D."/>
            <person name="Tomoyasu Y."/>
            <person name="Trauner J."/>
            <person name="Van der Zee M."/>
            <person name="Vervoort M."/>
            <person name="Wittkopp N."/>
            <person name="Wimmer E.A."/>
            <person name="Yang X."/>
            <person name="Jones A.K."/>
            <person name="Sattelle D.B."/>
            <person name="Ebert P.R."/>
            <person name="Nelson D."/>
            <person name="Scott J.G."/>
            <person name="Beeman R.W."/>
            <person name="Muthukrishnan S."/>
            <person name="Kramer K.J."/>
            <person name="Arakane Y."/>
            <person name="Beeman R.W."/>
            <person name="Zhu Q."/>
            <person name="Hogenkamp D."/>
            <person name="Dixit R."/>
            <person name="Oppert B."/>
            <person name="Jiang H."/>
            <person name="Zou Z."/>
            <person name="Marshall J."/>
            <person name="Elpidina E."/>
            <person name="Vinokurov K."/>
            <person name="Oppert C."/>
            <person name="Zou Z."/>
            <person name="Evans J."/>
            <person name="Lu Z."/>
            <person name="Zhao P."/>
            <person name="Sumathipala N."/>
            <person name="Altincicek B."/>
            <person name="Vilcinskas A."/>
            <person name="Williams M."/>
            <person name="Hultmark D."/>
            <person name="Hetru C."/>
            <person name="Jiang H."/>
            <person name="Grimmelikhuijzen C.J."/>
            <person name="Hauser F."/>
            <person name="Cazzamali G."/>
            <person name="Williamson M."/>
            <person name="Park Y."/>
            <person name="Li B."/>
            <person name="Tanaka Y."/>
            <person name="Predel R."/>
            <person name="Neupert S."/>
            <person name="Schachtner J."/>
            <person name="Verleyen P."/>
            <person name="Raible F."/>
            <person name="Bork P."/>
            <person name="Friedrich M."/>
            <person name="Walden K.K."/>
            <person name="Robertson H.M."/>
            <person name="Angeli S."/>
            <person name="Foret S."/>
            <person name="Bucher G."/>
            <person name="Schuetz S."/>
            <person name="Maleszka R."/>
            <person name="Wimmer E.A."/>
            <person name="Beeman R.W."/>
            <person name="Lorenzen M."/>
            <person name="Tomoyasu Y."/>
            <person name="Miller S.C."/>
            <person name="Grossmann D."/>
            <person name="Bucher G."/>
        </authorList>
    </citation>
    <scope>NUCLEOTIDE SEQUENCE [LARGE SCALE GENOMIC DNA]</scope>
    <source>
        <strain evidence="8 9">Georgia GA2</strain>
    </source>
</reference>
<evidence type="ECO:0000256" key="4">
    <source>
        <dbReference type="RuleBase" id="RU003968"/>
    </source>
</evidence>